<comment type="subcellular location">
    <subcellularLocation>
        <location evidence="1">Nucleus</location>
    </subcellularLocation>
</comment>
<keyword evidence="2" id="KW-0805">Transcription regulation</keyword>
<dbReference type="Gene3D" id="2.60.40.3960">
    <property type="entry name" value="Velvet domain"/>
    <property type="match status" value="1"/>
</dbReference>
<evidence type="ECO:0000256" key="2">
    <source>
        <dbReference type="ARBA" id="ARBA00023015"/>
    </source>
</evidence>
<evidence type="ECO:0000256" key="4">
    <source>
        <dbReference type="ARBA" id="ARBA00023242"/>
    </source>
</evidence>
<feature type="region of interest" description="Disordered" evidence="5">
    <location>
        <begin position="91"/>
        <end position="127"/>
    </location>
</feature>
<feature type="domain" description="Velvet" evidence="6">
    <location>
        <begin position="1"/>
        <end position="116"/>
    </location>
</feature>
<keyword evidence="3" id="KW-0804">Transcription</keyword>
<evidence type="ECO:0000313" key="8">
    <source>
        <dbReference type="Proteomes" id="UP000717996"/>
    </source>
</evidence>
<dbReference type="GO" id="GO:0005634">
    <property type="term" value="C:nucleus"/>
    <property type="evidence" value="ECO:0007669"/>
    <property type="project" value="UniProtKB-SubCell"/>
</dbReference>
<evidence type="ECO:0000259" key="6">
    <source>
        <dbReference type="PROSITE" id="PS51821"/>
    </source>
</evidence>
<reference evidence="7" key="1">
    <citation type="journal article" date="2020" name="Microb. Genom.">
        <title>Genetic diversity of clinical and environmental Mucorales isolates obtained from an investigation of mucormycosis cases among solid organ transplant recipients.</title>
        <authorList>
            <person name="Nguyen M.H."/>
            <person name="Kaul D."/>
            <person name="Muto C."/>
            <person name="Cheng S.J."/>
            <person name="Richter R.A."/>
            <person name="Bruno V.M."/>
            <person name="Liu G."/>
            <person name="Beyhan S."/>
            <person name="Sundermann A.J."/>
            <person name="Mounaud S."/>
            <person name="Pasculle A.W."/>
            <person name="Nierman W.C."/>
            <person name="Driscoll E."/>
            <person name="Cumbie R."/>
            <person name="Clancy C.J."/>
            <person name="Dupont C.L."/>
        </authorList>
    </citation>
    <scope>NUCLEOTIDE SEQUENCE</scope>
    <source>
        <strain evidence="7">GL16</strain>
    </source>
</reference>
<evidence type="ECO:0000256" key="5">
    <source>
        <dbReference type="SAM" id="MobiDB-lite"/>
    </source>
</evidence>
<protein>
    <recommendedName>
        <fullName evidence="6">Velvet domain-containing protein</fullName>
    </recommendedName>
</protein>
<dbReference type="EMBL" id="JAANIT010000691">
    <property type="protein sequence ID" value="KAG1545273.1"/>
    <property type="molecule type" value="Genomic_DNA"/>
</dbReference>
<dbReference type="Proteomes" id="UP000717996">
    <property type="component" value="Unassembled WGS sequence"/>
</dbReference>
<dbReference type="InterPro" id="IPR038491">
    <property type="entry name" value="Velvet_dom_sf"/>
</dbReference>
<dbReference type="PROSITE" id="PS51821">
    <property type="entry name" value="VELVET"/>
    <property type="match status" value="1"/>
</dbReference>
<dbReference type="PANTHER" id="PTHR33572">
    <property type="entry name" value="SPORE DEVELOPMENT REGULATOR VOSA"/>
    <property type="match status" value="1"/>
</dbReference>
<dbReference type="AlphaFoldDB" id="A0A9P6YCX8"/>
<gene>
    <name evidence="7" type="ORF">G6F51_005566</name>
</gene>
<accession>A0A9P6YCX8</accession>
<evidence type="ECO:0000256" key="3">
    <source>
        <dbReference type="ARBA" id="ARBA00023163"/>
    </source>
</evidence>
<evidence type="ECO:0000313" key="7">
    <source>
        <dbReference type="EMBL" id="KAG1545273.1"/>
    </source>
</evidence>
<keyword evidence="4" id="KW-0539">Nucleus</keyword>
<name>A0A9P6YCX8_RHIOR</name>
<dbReference type="Pfam" id="PF11754">
    <property type="entry name" value="Velvet"/>
    <property type="match status" value="1"/>
</dbReference>
<evidence type="ECO:0000256" key="1">
    <source>
        <dbReference type="ARBA" id="ARBA00004123"/>
    </source>
</evidence>
<proteinExistence type="predicted"/>
<comment type="caution">
    <text evidence="7">The sequence shown here is derived from an EMBL/GenBank/DDBJ whole genome shotgun (WGS) entry which is preliminary data.</text>
</comment>
<dbReference type="PANTHER" id="PTHR33572:SF18">
    <property type="entry name" value="SPORE DEVELOPMENT REGULATOR VOSA"/>
    <property type="match status" value="1"/>
</dbReference>
<dbReference type="InterPro" id="IPR037525">
    <property type="entry name" value="Velvet_dom"/>
</dbReference>
<organism evidence="7 8">
    <name type="scientific">Rhizopus oryzae</name>
    <name type="common">Mucormycosis agent</name>
    <name type="synonym">Rhizopus arrhizus var. delemar</name>
    <dbReference type="NCBI Taxonomy" id="64495"/>
    <lineage>
        <taxon>Eukaryota</taxon>
        <taxon>Fungi</taxon>
        <taxon>Fungi incertae sedis</taxon>
        <taxon>Mucoromycota</taxon>
        <taxon>Mucoromycotina</taxon>
        <taxon>Mucoromycetes</taxon>
        <taxon>Mucorales</taxon>
        <taxon>Mucorineae</taxon>
        <taxon>Rhizopodaceae</taxon>
        <taxon>Rhizopus</taxon>
    </lineage>
</organism>
<dbReference type="InterPro" id="IPR021740">
    <property type="entry name" value="Velvet"/>
</dbReference>
<dbReference type="OrthoDB" id="5599552at2759"/>
<sequence>MSGDSDLHFINGNSTTAGAVVQSPHKLKDLDGRDGGFFIFSDISVRLEGVYRLKFTLFGIEGNFVNRLCSILSDPFKVYLPKNFPGMSDQGVRIRVRKEPRSTRLSHNSNKRRRTNLNESDDEGPSLHNSIIEKRQQEASLPPVSCFGGLPSPQDCIISQHEDRPNLPPPKQLFQSSAMSMQNILSKNRSQLCHISTIDCRADKNRLISTRKLPLPYQEQTKCYQNGITELLNTDPSSFTWFSKN</sequence>